<reference evidence="12 13" key="1">
    <citation type="submission" date="2015-06" db="EMBL/GenBank/DDBJ databases">
        <authorList>
            <person name="Wibberg Daniel"/>
        </authorList>
    </citation>
    <scope>NUCLEOTIDE SEQUENCE [LARGE SCALE GENOMIC DNA]</scope>
    <source>
        <strain evidence="12 13">T3/55T</strain>
    </source>
</reference>
<dbReference type="InterPro" id="IPR036640">
    <property type="entry name" value="ABC1_TM_sf"/>
</dbReference>
<feature type="transmembrane region" description="Helical" evidence="9">
    <location>
        <begin position="20"/>
        <end position="44"/>
    </location>
</feature>
<keyword evidence="8 9" id="KW-0472">Membrane</keyword>
<evidence type="ECO:0000313" key="12">
    <source>
        <dbReference type="EMBL" id="CRZ33289.1"/>
    </source>
</evidence>
<dbReference type="PROSITE" id="PS50929">
    <property type="entry name" value="ABC_TM1F"/>
    <property type="match status" value="1"/>
</dbReference>
<evidence type="ECO:0000256" key="6">
    <source>
        <dbReference type="ARBA" id="ARBA00022840"/>
    </source>
</evidence>
<dbReference type="Gene3D" id="3.40.50.300">
    <property type="entry name" value="P-loop containing nucleotide triphosphate hydrolases"/>
    <property type="match status" value="1"/>
</dbReference>
<dbReference type="PROSITE" id="PS50893">
    <property type="entry name" value="ABC_TRANSPORTER_2"/>
    <property type="match status" value="1"/>
</dbReference>
<dbReference type="GO" id="GO:0016887">
    <property type="term" value="F:ATP hydrolysis activity"/>
    <property type="evidence" value="ECO:0007669"/>
    <property type="project" value="InterPro"/>
</dbReference>
<dbReference type="CDD" id="cd18548">
    <property type="entry name" value="ABC_6TM_Tm287_like"/>
    <property type="match status" value="1"/>
</dbReference>
<evidence type="ECO:0000256" key="1">
    <source>
        <dbReference type="ARBA" id="ARBA00004651"/>
    </source>
</evidence>
<evidence type="ECO:0000256" key="2">
    <source>
        <dbReference type="ARBA" id="ARBA00022448"/>
    </source>
</evidence>
<keyword evidence="5" id="KW-0547">Nucleotide-binding</keyword>
<evidence type="ECO:0000256" key="9">
    <source>
        <dbReference type="SAM" id="Phobius"/>
    </source>
</evidence>
<keyword evidence="13" id="KW-1185">Reference proteome</keyword>
<keyword evidence="4 9" id="KW-0812">Transmembrane</keyword>
<evidence type="ECO:0000256" key="3">
    <source>
        <dbReference type="ARBA" id="ARBA00022475"/>
    </source>
</evidence>
<proteinExistence type="predicted"/>
<dbReference type="SMART" id="SM00382">
    <property type="entry name" value="AAA"/>
    <property type="match status" value="1"/>
</dbReference>
<evidence type="ECO:0000256" key="5">
    <source>
        <dbReference type="ARBA" id="ARBA00022741"/>
    </source>
</evidence>
<dbReference type="FunFam" id="3.40.50.300:FF:000221">
    <property type="entry name" value="Multidrug ABC transporter ATP-binding protein"/>
    <property type="match status" value="1"/>
</dbReference>
<evidence type="ECO:0000259" key="11">
    <source>
        <dbReference type="PROSITE" id="PS50929"/>
    </source>
</evidence>
<accession>A0A0H5SD01</accession>
<gene>
    <name evidence="12" type="ORF">HHT355_0074</name>
</gene>
<feature type="transmembrane region" description="Helical" evidence="9">
    <location>
        <begin position="278"/>
        <end position="297"/>
    </location>
</feature>
<dbReference type="GO" id="GO:0015421">
    <property type="term" value="F:ABC-type oligopeptide transporter activity"/>
    <property type="evidence" value="ECO:0007669"/>
    <property type="project" value="TreeGrafter"/>
</dbReference>
<dbReference type="InterPro" id="IPR027417">
    <property type="entry name" value="P-loop_NTPase"/>
</dbReference>
<keyword evidence="3" id="KW-1003">Cell membrane</keyword>
<feature type="transmembrane region" description="Helical" evidence="9">
    <location>
        <begin position="133"/>
        <end position="151"/>
    </location>
</feature>
<dbReference type="PANTHER" id="PTHR43394">
    <property type="entry name" value="ATP-DEPENDENT PERMEASE MDL1, MITOCHONDRIAL"/>
    <property type="match status" value="1"/>
</dbReference>
<dbReference type="GO" id="GO:0005524">
    <property type="term" value="F:ATP binding"/>
    <property type="evidence" value="ECO:0007669"/>
    <property type="project" value="UniProtKB-KW"/>
</dbReference>
<feature type="domain" description="ABC transporter" evidence="10">
    <location>
        <begin position="342"/>
        <end position="577"/>
    </location>
</feature>
<name>A0A0H5SD01_HERHM</name>
<dbReference type="PROSITE" id="PS00211">
    <property type="entry name" value="ABC_TRANSPORTER_1"/>
    <property type="match status" value="1"/>
</dbReference>
<comment type="subcellular location">
    <subcellularLocation>
        <location evidence="1">Cell membrane</location>
        <topology evidence="1">Multi-pass membrane protein</topology>
    </subcellularLocation>
</comment>
<keyword evidence="2" id="KW-0813">Transport</keyword>
<feature type="transmembrane region" description="Helical" evidence="9">
    <location>
        <begin position="56"/>
        <end position="77"/>
    </location>
</feature>
<sequence length="580" mass="64149">MFKLARYLRYFKKEVIIGPFFKLLEAVFELIVPLVMASIIDIGIKNKDTAYVLQRGGIILLLGFMGLVFALICQYCAARASQGFGTMVRNDLYAHINSFSHAELDLFGTDTLINVLTNDLNQMQLAVAMLIRLVVRVPFLIIGAIVMSMILDLKLSVIFLIVAPLVSAVLYLIMKKSVPFYKARQKKLDKVSLITRESLSGARVIRAFSKQEHEIERFKRANDEVADIAISVGKISAFLNPATFAILNIAILTILWFGGIRVNEGSLTQGEVVAFTNYITQISLALVVFANLVVIFTKAAASAARINNVFETVPTLTDKAGDRSNLSSEELTDTGLDGYPLISFENVSFAYPGTDKYALEDINIDINEGEIVGIIGGTGSGKSTLVNLLPRFYDVSKGVIKIKGKPVQDFSIDSLRKIFGLVPQKAVLFSGSISDNIRYYKEDATMEEIKWAIEIAQAKDFVERLPNGYDTIIRQGGKNLSGGQRQRITIARALVRNPKILILDDSFSALDYATDANLREALKKNLKNTTVIMVSQRANTIKNADKIIVLDDGKVAGIGKHEDLYRSCHVYKEICDSQIS</sequence>
<dbReference type="EMBL" id="CVTD020000005">
    <property type="protein sequence ID" value="CRZ33289.1"/>
    <property type="molecule type" value="Genomic_DNA"/>
</dbReference>
<dbReference type="InterPro" id="IPR003593">
    <property type="entry name" value="AAA+_ATPase"/>
</dbReference>
<dbReference type="SUPFAM" id="SSF52540">
    <property type="entry name" value="P-loop containing nucleoside triphosphate hydrolases"/>
    <property type="match status" value="1"/>
</dbReference>
<keyword evidence="6" id="KW-0067">ATP-binding</keyword>
<dbReference type="GO" id="GO:0005886">
    <property type="term" value="C:plasma membrane"/>
    <property type="evidence" value="ECO:0007669"/>
    <property type="project" value="UniProtKB-SubCell"/>
</dbReference>
<feature type="domain" description="ABC transmembrane type-1" evidence="11">
    <location>
        <begin position="16"/>
        <end position="298"/>
    </location>
</feature>
<dbReference type="InterPro" id="IPR039421">
    <property type="entry name" value="Type_1_exporter"/>
</dbReference>
<dbReference type="SUPFAM" id="SSF90123">
    <property type="entry name" value="ABC transporter transmembrane region"/>
    <property type="match status" value="1"/>
</dbReference>
<evidence type="ECO:0000256" key="4">
    <source>
        <dbReference type="ARBA" id="ARBA00022692"/>
    </source>
</evidence>
<evidence type="ECO:0008006" key="14">
    <source>
        <dbReference type="Google" id="ProtNLM"/>
    </source>
</evidence>
<dbReference type="InterPro" id="IPR017871">
    <property type="entry name" value="ABC_transporter-like_CS"/>
</dbReference>
<dbReference type="InterPro" id="IPR011527">
    <property type="entry name" value="ABC1_TM_dom"/>
</dbReference>
<dbReference type="AlphaFoldDB" id="A0A0H5SD01"/>
<organism evidence="12 13">
    <name type="scientific">Herbinix hemicellulosilytica</name>
    <dbReference type="NCBI Taxonomy" id="1564487"/>
    <lineage>
        <taxon>Bacteria</taxon>
        <taxon>Bacillati</taxon>
        <taxon>Bacillota</taxon>
        <taxon>Clostridia</taxon>
        <taxon>Lachnospirales</taxon>
        <taxon>Lachnospiraceae</taxon>
        <taxon>Herbinix</taxon>
    </lineage>
</organism>
<keyword evidence="7 9" id="KW-1133">Transmembrane helix</keyword>
<protein>
    <recommendedName>
        <fullName evidence="14">ATP-binding cassette subfamily B protein</fullName>
    </recommendedName>
</protein>
<feature type="transmembrane region" description="Helical" evidence="9">
    <location>
        <begin position="238"/>
        <end position="258"/>
    </location>
</feature>
<dbReference type="Pfam" id="PF00005">
    <property type="entry name" value="ABC_tran"/>
    <property type="match status" value="1"/>
</dbReference>
<feature type="transmembrane region" description="Helical" evidence="9">
    <location>
        <begin position="157"/>
        <end position="174"/>
    </location>
</feature>
<dbReference type="Proteomes" id="UP000236497">
    <property type="component" value="Unassembled WGS sequence"/>
</dbReference>
<evidence type="ECO:0000259" key="10">
    <source>
        <dbReference type="PROSITE" id="PS50893"/>
    </source>
</evidence>
<dbReference type="PANTHER" id="PTHR43394:SF1">
    <property type="entry name" value="ATP-BINDING CASSETTE SUB-FAMILY B MEMBER 10, MITOCHONDRIAL"/>
    <property type="match status" value="1"/>
</dbReference>
<evidence type="ECO:0000256" key="8">
    <source>
        <dbReference type="ARBA" id="ARBA00023136"/>
    </source>
</evidence>
<evidence type="ECO:0000256" key="7">
    <source>
        <dbReference type="ARBA" id="ARBA00022989"/>
    </source>
</evidence>
<dbReference type="Pfam" id="PF00664">
    <property type="entry name" value="ABC_membrane"/>
    <property type="match status" value="1"/>
</dbReference>
<dbReference type="OrthoDB" id="9762778at2"/>
<dbReference type="Gene3D" id="1.20.1560.10">
    <property type="entry name" value="ABC transporter type 1, transmembrane domain"/>
    <property type="match status" value="1"/>
</dbReference>
<evidence type="ECO:0000313" key="13">
    <source>
        <dbReference type="Proteomes" id="UP000236497"/>
    </source>
</evidence>
<dbReference type="RefSeq" id="WP_103201478.1">
    <property type="nucleotide sequence ID" value="NZ_CVTD020000005.1"/>
</dbReference>
<dbReference type="InterPro" id="IPR003439">
    <property type="entry name" value="ABC_transporter-like_ATP-bd"/>
</dbReference>